<evidence type="ECO:0000313" key="7">
    <source>
        <dbReference type="EMBL" id="KPL77552.1"/>
    </source>
</evidence>
<evidence type="ECO:0000256" key="4">
    <source>
        <dbReference type="RuleBase" id="RU003733"/>
    </source>
</evidence>
<evidence type="ECO:0000259" key="6">
    <source>
        <dbReference type="Pfam" id="PF02782"/>
    </source>
</evidence>
<dbReference type="Proteomes" id="UP000050514">
    <property type="component" value="Unassembled WGS sequence"/>
</dbReference>
<evidence type="ECO:0000256" key="1">
    <source>
        <dbReference type="ARBA" id="ARBA00009156"/>
    </source>
</evidence>
<dbReference type="AlphaFoldDB" id="A0A0P6Y7G8"/>
<dbReference type="SUPFAM" id="SSF53067">
    <property type="entry name" value="Actin-like ATPase domain"/>
    <property type="match status" value="2"/>
</dbReference>
<keyword evidence="2 4" id="KW-0808">Transferase</keyword>
<dbReference type="PATRIC" id="fig|360411.5.peg.3507"/>
<reference evidence="7 8" key="1">
    <citation type="submission" date="2015-07" db="EMBL/GenBank/DDBJ databases">
        <title>Draft genome of Bellilinea caldifistulae DSM 17877.</title>
        <authorList>
            <person name="Hemp J."/>
            <person name="Ward L.M."/>
            <person name="Pace L.A."/>
            <person name="Fischer W.W."/>
        </authorList>
    </citation>
    <scope>NUCLEOTIDE SEQUENCE [LARGE SCALE GENOMIC DNA]</scope>
    <source>
        <strain evidence="7 8">GOMI-1</strain>
    </source>
</reference>
<dbReference type="Pfam" id="PF00370">
    <property type="entry name" value="FGGY_N"/>
    <property type="match status" value="1"/>
</dbReference>
<feature type="domain" description="Carbohydrate kinase FGGY N-terminal" evidence="5">
    <location>
        <begin position="5"/>
        <end position="249"/>
    </location>
</feature>
<dbReference type="InterPro" id="IPR018485">
    <property type="entry name" value="FGGY_C"/>
</dbReference>
<dbReference type="Pfam" id="PF02782">
    <property type="entry name" value="FGGY_C"/>
    <property type="match status" value="1"/>
</dbReference>
<dbReference type="PANTHER" id="PTHR43095">
    <property type="entry name" value="SUGAR KINASE"/>
    <property type="match status" value="1"/>
</dbReference>
<evidence type="ECO:0000259" key="5">
    <source>
        <dbReference type="Pfam" id="PF00370"/>
    </source>
</evidence>
<comment type="caution">
    <text evidence="7">The sequence shown here is derived from an EMBL/GenBank/DDBJ whole genome shotgun (WGS) entry which is preliminary data.</text>
</comment>
<accession>A0A0P6Y7G8</accession>
<dbReference type="GO" id="GO:0016773">
    <property type="term" value="F:phosphotransferase activity, alcohol group as acceptor"/>
    <property type="evidence" value="ECO:0007669"/>
    <property type="project" value="InterPro"/>
</dbReference>
<dbReference type="GO" id="GO:0016301">
    <property type="term" value="F:kinase activity"/>
    <property type="evidence" value="ECO:0007669"/>
    <property type="project" value="UniProtKB-KW"/>
</dbReference>
<organism evidence="7 8">
    <name type="scientific">Bellilinea caldifistulae</name>
    <dbReference type="NCBI Taxonomy" id="360411"/>
    <lineage>
        <taxon>Bacteria</taxon>
        <taxon>Bacillati</taxon>
        <taxon>Chloroflexota</taxon>
        <taxon>Anaerolineae</taxon>
        <taxon>Anaerolineales</taxon>
        <taxon>Anaerolineaceae</taxon>
        <taxon>Bellilinea</taxon>
    </lineage>
</organism>
<dbReference type="InterPro" id="IPR050406">
    <property type="entry name" value="FGGY_Carb_Kinase"/>
</dbReference>
<proteinExistence type="inferred from homology"/>
<dbReference type="Gene3D" id="3.30.420.40">
    <property type="match status" value="2"/>
</dbReference>
<feature type="domain" description="Carbohydrate kinase FGGY C-terminal" evidence="6">
    <location>
        <begin position="261"/>
        <end position="452"/>
    </location>
</feature>
<protein>
    <submittedName>
        <fullName evidence="7">Carbohydrate kinase</fullName>
    </submittedName>
</protein>
<dbReference type="CDD" id="cd07804">
    <property type="entry name" value="ASKHA_NBD_FGGY_RrXK-like"/>
    <property type="match status" value="1"/>
</dbReference>
<dbReference type="InterPro" id="IPR018484">
    <property type="entry name" value="FGGY_N"/>
</dbReference>
<dbReference type="STRING" id="360411.AC812_03160"/>
<dbReference type="OrthoDB" id="9805576at2"/>
<keyword evidence="3 4" id="KW-0418">Kinase</keyword>
<dbReference type="GO" id="GO:0005975">
    <property type="term" value="P:carbohydrate metabolic process"/>
    <property type="evidence" value="ECO:0007669"/>
    <property type="project" value="InterPro"/>
</dbReference>
<dbReference type="EMBL" id="LGHJ01000009">
    <property type="protein sequence ID" value="KPL77552.1"/>
    <property type="molecule type" value="Genomic_DNA"/>
</dbReference>
<evidence type="ECO:0000256" key="3">
    <source>
        <dbReference type="ARBA" id="ARBA00022777"/>
    </source>
</evidence>
<comment type="similarity">
    <text evidence="1 4">Belongs to the FGGY kinase family.</text>
</comment>
<name>A0A0P6Y7G8_9CHLR</name>
<dbReference type="InterPro" id="IPR018483">
    <property type="entry name" value="Carb_kinase_FGGY_CS"/>
</dbReference>
<dbReference type="PROSITE" id="PS00445">
    <property type="entry name" value="FGGY_KINASES_2"/>
    <property type="match status" value="1"/>
</dbReference>
<dbReference type="InterPro" id="IPR000577">
    <property type="entry name" value="Carb_kinase_FGGY"/>
</dbReference>
<dbReference type="InterPro" id="IPR043129">
    <property type="entry name" value="ATPase_NBD"/>
</dbReference>
<gene>
    <name evidence="7" type="ORF">AC812_03160</name>
</gene>
<keyword evidence="8" id="KW-1185">Reference proteome</keyword>
<evidence type="ECO:0000256" key="2">
    <source>
        <dbReference type="ARBA" id="ARBA00022679"/>
    </source>
</evidence>
<evidence type="ECO:0000313" key="8">
    <source>
        <dbReference type="Proteomes" id="UP000050514"/>
    </source>
</evidence>
<dbReference type="PIRSF" id="PIRSF000538">
    <property type="entry name" value="GlpK"/>
    <property type="match status" value="1"/>
</dbReference>
<sequence length="510" mass="56315">MTNLYLLGVDIGTYSSKGVLVKPDGSLVATHVVPHGMANPKPGYFEHDAEQVWWRDFVEIVKELLNKSGIKPGEIVGIGISAIGSCVLPIDEEGKPLRPAILYGIDTRATKEIRQLERKLRKDFIFQTSGAHLTSQASGPKILWIRNNEPGVFQRARWFLTSQAYLVYKLTGQPSIDIYTASGYAPLFGTQEQRWLVELGDVITSFDRLPPLYWSHEVVGKVTREAAQITGLAEGTPVVCGTTDAAAEAIAAGVAAFGDMMLMFGSSVFFIMKTEQLIRTQHFWSANFLESGSFAFLGGMSTAGSLTTWFRDQFAQQEVANAGTDGAYALLAAMAANSPLGANGLICLPYFEGERTPIHDPNARGVLFGLRLAHTKADVYRAILEGVAYGIRHNFEEMSHEGVSPINLFAIGGGSKNPLWMQIVSDICGLQISIPEQQIGASYGDAFLAAVGIGLYKNLAEIKQWVKVKDVIEPDFDNHKRYEEPYWIFREIYPRTKSLMHQLARYIEIH</sequence>
<dbReference type="PANTHER" id="PTHR43095:SF5">
    <property type="entry name" value="XYLULOSE KINASE"/>
    <property type="match status" value="1"/>
</dbReference>